<dbReference type="RefSeq" id="WP_008509757.1">
    <property type="nucleotide sequence ID" value="NZ_CM001403.1"/>
</dbReference>
<organism evidence="1 2">
    <name type="scientific">Mucilaginibacter paludis DSM 18603</name>
    <dbReference type="NCBI Taxonomy" id="714943"/>
    <lineage>
        <taxon>Bacteria</taxon>
        <taxon>Pseudomonadati</taxon>
        <taxon>Bacteroidota</taxon>
        <taxon>Sphingobacteriia</taxon>
        <taxon>Sphingobacteriales</taxon>
        <taxon>Sphingobacteriaceae</taxon>
        <taxon>Mucilaginibacter</taxon>
    </lineage>
</organism>
<dbReference type="STRING" id="714943.Mucpa_4737"/>
<dbReference type="SUPFAM" id="SSF63380">
    <property type="entry name" value="Riboflavin synthase domain-like"/>
    <property type="match status" value="1"/>
</dbReference>
<name>H1Y0T2_9SPHI</name>
<accession>H1Y0T2</accession>
<protein>
    <submittedName>
        <fullName evidence="1">Siderophore-interacting protein-like protein</fullName>
    </submittedName>
</protein>
<gene>
    <name evidence="1" type="ORF">Mucpa_4737</name>
</gene>
<dbReference type="eggNOG" id="COG2375">
    <property type="taxonomic scope" value="Bacteria"/>
</dbReference>
<dbReference type="OrthoDB" id="649820at2"/>
<evidence type="ECO:0000313" key="1">
    <source>
        <dbReference type="EMBL" id="EHQ28822.1"/>
    </source>
</evidence>
<keyword evidence="2" id="KW-1185">Reference proteome</keyword>
<sequence length="236" mass="26889">METSIIQQIKKRAGNFIEPQFLKTGRVLDVRAWQPDHIIEIDLHLPAVDMTLWNEVPYIKFRVDNLTFRDYTPAGWDAETCTCTLFINTAHNGPGTTWARSLTKNDSVYYLKIDTTRQKPDHTSLVVGLGDETSIGHLLALQQLTLPVTRFTGAVLMSDAQHPVLFSEYFRSPLHGLLRQEADACQTLFNWVLAQGYCIQHTVFCLTGKHHMVANLRKLLKQQGYSSSQIQVKGFW</sequence>
<proteinExistence type="predicted"/>
<reference evidence="1" key="1">
    <citation type="submission" date="2011-09" db="EMBL/GenBank/DDBJ databases">
        <title>The permanent draft genome of Mucilaginibacter paludis DSM 18603.</title>
        <authorList>
            <consortium name="US DOE Joint Genome Institute (JGI-PGF)"/>
            <person name="Lucas S."/>
            <person name="Han J."/>
            <person name="Lapidus A."/>
            <person name="Bruce D."/>
            <person name="Goodwin L."/>
            <person name="Pitluck S."/>
            <person name="Peters L."/>
            <person name="Kyrpides N."/>
            <person name="Mavromatis K."/>
            <person name="Ivanova N."/>
            <person name="Mikhailova N."/>
            <person name="Held B."/>
            <person name="Detter J.C."/>
            <person name="Tapia R."/>
            <person name="Han C."/>
            <person name="Land M."/>
            <person name="Hauser L."/>
            <person name="Markowitz V."/>
            <person name="Cheng J.-F."/>
            <person name="Hugenholtz P."/>
            <person name="Woyke T."/>
            <person name="Wu D."/>
            <person name="Tindall B."/>
            <person name="Brambilla E."/>
            <person name="Klenk H.-P."/>
            <person name="Eisen J.A."/>
        </authorList>
    </citation>
    <scope>NUCLEOTIDE SEQUENCE [LARGE SCALE GENOMIC DNA]</scope>
    <source>
        <strain evidence="1">DSM 18603</strain>
    </source>
</reference>
<dbReference type="AlphaFoldDB" id="H1Y0T2"/>
<dbReference type="HOGENOM" id="CLU_1194287_0_0_10"/>
<dbReference type="InterPro" id="IPR017938">
    <property type="entry name" value="Riboflavin_synthase-like_b-brl"/>
</dbReference>
<dbReference type="Proteomes" id="UP000002774">
    <property type="component" value="Chromosome"/>
</dbReference>
<evidence type="ECO:0000313" key="2">
    <source>
        <dbReference type="Proteomes" id="UP000002774"/>
    </source>
</evidence>
<dbReference type="EMBL" id="CM001403">
    <property type="protein sequence ID" value="EHQ28822.1"/>
    <property type="molecule type" value="Genomic_DNA"/>
</dbReference>